<keyword evidence="4" id="KW-1185">Reference proteome</keyword>
<sequence>MSTVDALLQRLKGREGTNAGTGTDSSPRFLVIKQSWRGQYPRILSISHTAITTRFPDTDDVTNTWSLTGDADVLGIEVGGASPEGGLFTIKISQRKRRSESYEVAVWRPLARLAAVVRYGYDEQWAGLEWVDGTRSTFVCAHRDALLAAVVDAAAARGRGRAIAVLARPSAPGDALVATGAAGAPATARHPEVERCALLALAAAARAFLAAGRGVQAIAEHAAPLRDVESAPFQTATSATLVRRDASPASSGSSTPVARSATAQTVRRAFVRGPAGGAAADAAPVQDEASARFARPRARPRPDEGVVPALLARLPTLEGPRRGPGAALGRHGPGRHGRLFACLADGDTLLGYHAARVVLRLLSPRSGRTGLPSWRAAEPGGGDATPGVAAARAALFVSDSRARELVAPLAGGPRASPLLALAVVEAVGAAACGPGPRRPTRARWARCWARSARWAARCLRCSTTPRRACPRRPRCCSAPSPTRARPAVAPVRAAALAHGALLLHLLGALGPAGTSATRLSREMVALWCDEYAPALSLLRRVFPPGLVRFLNQRKAGAAAALRPVRTERRETIGSGDGAHVLAASVDRGVIREAPGQAASSETDPLAAASTTAVADRGSAADNASSAAPSAGPPLPLPTATPEDHPISSTPTHAVAQAHPADPRSPTLTAPTHPSPPSRRQLAARLGRHQQSALRGNWDAFWLNVDRDHAHAALVWNAAARAELREALRAERERAAAGGSRRGRTRQATGAGVTQPPPICWNHEEFSVALPSLSRQLCVAGVYPRLLVEGGDPAAVAKLGDPRDFFGSAYHEFLFLGEAPRGWDGGAPTEEAARRAHDARCLILRAMAAAMRALGVDLLAALVSPPSSVGEDAGGAARQAATANGEALVRAGGVGFLLDAVASAHEEQSGGVTALHGNLLAGSAANEPLRDWLVVLGEQGEGIGGHDSDPSSGATMNDAPQSSDTPLLSWKPVTREELRRAYQTGLLTQTSPVRFKDWDAPRPLGAVRELVWALAPEGRGYAGALPFARRALDVLGALSALRPALGAGGAVVTPAPAALRALRSEEALPLLAQLLLCNDPALVSGACALLLRVLGGLTEDDLELGRLYRTGIFFFILAYCGSNQLEAAHLLRATHLAQHTQRAGLDEDDALLLGSLAQRSFLSGLVPASLIFCLEEKGPEAFAAALVGDSDTPELIWTHSMRLKRLVPQMLRHLGDFPLRLREHGHARYEYTPCPPVGYPEIEEELWCHKYYLRHLVDEARFPDWPVREALPLLQSLLDAWRAELARQPLSMTEAEACAVLGVAPEEGGAVPEEARKAAFRRLARLYHPDRNPQGRELFERVREAYARLQAGATGGQGPQPWRLLLILKAQCLVYRRCARDLRPFKYAGYDLLLQALELPEAGGDPSAHFLSPETAPHISAAAELLALTCACSRPNGEEVASRPGGLDTLAALLQRCAAIVPDDLAPGRPEAHILLHCLRCLGVIASVQSGHARLAATPGLVRDVVRCARLTRAHDCRDAALRAAIAMTGSVLLQRALLRARRRAGGRGAAAARLASSLAARRNASAALAARALAGLAGYQPASDGPWQADADAEEEDVGLAEANEPAALAYGVPDPASQPYPEARAALEGLLTPPLAARLLAGAGDPRPTLRVLSGVAGTHDPEMVWDLAMREELLEVLERLRAAEADEQAAAAAAHSYASVATELRIGGVFVRLYLESGGSEVSDPVGFCKALVVYASERQRWPAGAVWGEGEAGPGVGADGPQAQDDEGVLLALRALRLLLDRTPRLLGVLATRPAVEPLLRAIAAAVCPPPGGEGRDATADAIAEAALRVLGPLAAHAGCVGALASDQGVQTAFWACWRPPTAAARESALGLLAALSTLPLTAWAAAQRAGGLYLLDTVLRHVVGARAPEGAAWDEDASALAATAARASWPTCARSACTARACRCCCSARCRRRWWPRCWTAPRRRRWPVLGSASETPARIWNRDMLRRAAREVGALAAQAYATQEARTRREGFAATSASTTSGSTPPSPRAMGSRTPSSGSFSLGARVPSSPRLARAASSGSLAAEAGARVHRWDWAPEEGWGVRFPELEGEAFVGGVYVRLLLKDPQYPLRSPVDFATAAFDQLLAATAREGAERGLARPPPSSPRYAPPLTALVAQGAVDRLVRVLGHRLGLRCPGDAGSDAGSAPGTPVGSGEHGGLLRQSLSSGSLRGSAGFASWMAPDAFCPGQPDPVSLSLLRLLHRLVACTEGAEALSRTTRPAVPVLVAALAWDSAAARGVALETLLRGLAPANRQREALIGAAVARNLPAWLLAELATVAARSDQEARVLRVLIVDLLRALSTPGPHASELRALLDASPVWARESRQRHDLFLPAAAHAAIGGAGGGAASLLLHGNAETIRLLTAPTPVPAPPSLSSSGGSSADLRPRGALHAALLESQRTSGELRRSISSASSERSAGRGEHRVPADAFAVNSPPGSGALEAAAPVAVVQPGTPLDTPTAMALDRAPTFQGSVPEARARAAVTAQYAAAVMGAGPESRLVRDPGD</sequence>
<evidence type="ECO:0000259" key="2">
    <source>
        <dbReference type="PROSITE" id="PS50076"/>
    </source>
</evidence>
<feature type="region of interest" description="Disordered" evidence="1">
    <location>
        <begin position="275"/>
        <end position="331"/>
    </location>
</feature>
<evidence type="ECO:0000313" key="4">
    <source>
        <dbReference type="Proteomes" id="UP001255856"/>
    </source>
</evidence>
<dbReference type="InterPro" id="IPR045802">
    <property type="entry name" value="GRV2/DNAJC13_N"/>
</dbReference>
<dbReference type="GO" id="GO:0010008">
    <property type="term" value="C:endosome membrane"/>
    <property type="evidence" value="ECO:0007669"/>
    <property type="project" value="TreeGrafter"/>
</dbReference>
<feature type="region of interest" description="Disordered" evidence="1">
    <location>
        <begin position="2408"/>
        <end position="2466"/>
    </location>
</feature>
<dbReference type="Pfam" id="PF19432">
    <property type="entry name" value="RME-8_N"/>
    <property type="match status" value="3"/>
</dbReference>
<evidence type="ECO:0000313" key="3">
    <source>
        <dbReference type="EMBL" id="KAK2077974.1"/>
    </source>
</evidence>
<dbReference type="PANTHER" id="PTHR36983:SF2">
    <property type="entry name" value="DNAJ HOMOLOG SUBFAMILY C MEMBER 13"/>
    <property type="match status" value="1"/>
</dbReference>
<dbReference type="Gene3D" id="1.10.287.110">
    <property type="entry name" value="DnaJ domain"/>
    <property type="match status" value="1"/>
</dbReference>
<feature type="compositionally biased region" description="Polar residues" evidence="1">
    <location>
        <begin position="248"/>
        <end position="263"/>
    </location>
</feature>
<accession>A0AAD9IGD7</accession>
<reference evidence="3" key="1">
    <citation type="submission" date="2021-01" db="EMBL/GenBank/DDBJ databases">
        <authorList>
            <person name="Eckstrom K.M.E."/>
        </authorList>
    </citation>
    <scope>NUCLEOTIDE SEQUENCE</scope>
    <source>
        <strain evidence="3">UVCC 0001</strain>
    </source>
</reference>
<feature type="compositionally biased region" description="Low complexity" evidence="1">
    <location>
        <begin position="614"/>
        <end position="629"/>
    </location>
</feature>
<dbReference type="InterPro" id="IPR044978">
    <property type="entry name" value="GRV2/DNAJC13"/>
</dbReference>
<feature type="compositionally biased region" description="Low complexity" evidence="1">
    <location>
        <begin position="2183"/>
        <end position="2193"/>
    </location>
</feature>
<evidence type="ECO:0000256" key="1">
    <source>
        <dbReference type="SAM" id="MobiDB-lite"/>
    </source>
</evidence>
<dbReference type="InterPro" id="IPR016024">
    <property type="entry name" value="ARM-type_fold"/>
</dbReference>
<feature type="compositionally biased region" description="Low complexity" evidence="1">
    <location>
        <begin position="2018"/>
        <end position="2029"/>
    </location>
</feature>
<feature type="region of interest" description="Disordered" evidence="1">
    <location>
        <begin position="238"/>
        <end position="263"/>
    </location>
</feature>
<dbReference type="InterPro" id="IPR001623">
    <property type="entry name" value="DnaJ_domain"/>
</dbReference>
<dbReference type="InterPro" id="IPR036869">
    <property type="entry name" value="J_dom_sf"/>
</dbReference>
<feature type="compositionally biased region" description="Polar residues" evidence="1">
    <location>
        <begin position="597"/>
        <end position="612"/>
    </location>
</feature>
<dbReference type="PROSITE" id="PS50076">
    <property type="entry name" value="DNAJ_2"/>
    <property type="match status" value="1"/>
</dbReference>
<feature type="domain" description="J" evidence="2">
    <location>
        <begin position="1295"/>
        <end position="1353"/>
    </location>
</feature>
<feature type="compositionally biased region" description="Low complexity" evidence="1">
    <location>
        <begin position="2417"/>
        <end position="2426"/>
    </location>
</feature>
<gene>
    <name evidence="3" type="ORF">QBZ16_003842</name>
</gene>
<feature type="region of interest" description="Disordered" evidence="1">
    <location>
        <begin position="2011"/>
        <end position="2051"/>
    </location>
</feature>
<feature type="region of interest" description="Disordered" evidence="1">
    <location>
        <begin position="939"/>
        <end position="969"/>
    </location>
</feature>
<comment type="caution">
    <text evidence="3">The sequence shown here is derived from an EMBL/GenBank/DDBJ whole genome shotgun (WGS) entry which is preliminary data.</text>
</comment>
<feature type="compositionally biased region" description="Polar residues" evidence="1">
    <location>
        <begin position="949"/>
        <end position="965"/>
    </location>
</feature>
<dbReference type="GO" id="GO:2000641">
    <property type="term" value="P:regulation of early endosome to late endosome transport"/>
    <property type="evidence" value="ECO:0007669"/>
    <property type="project" value="InterPro"/>
</dbReference>
<dbReference type="SUPFAM" id="SSF48371">
    <property type="entry name" value="ARM repeat"/>
    <property type="match status" value="1"/>
</dbReference>
<dbReference type="GO" id="GO:0006898">
    <property type="term" value="P:receptor-mediated endocytosis"/>
    <property type="evidence" value="ECO:0007669"/>
    <property type="project" value="TreeGrafter"/>
</dbReference>
<protein>
    <recommendedName>
        <fullName evidence="2">J domain-containing protein</fullName>
    </recommendedName>
</protein>
<name>A0AAD9IGD7_PROWI</name>
<feature type="region of interest" description="Disordered" evidence="1">
    <location>
        <begin position="733"/>
        <end position="754"/>
    </location>
</feature>
<dbReference type="EMBL" id="JASFZW010000005">
    <property type="protein sequence ID" value="KAK2077974.1"/>
    <property type="molecule type" value="Genomic_DNA"/>
</dbReference>
<organism evidence="3 4">
    <name type="scientific">Prototheca wickerhamii</name>
    <dbReference type="NCBI Taxonomy" id="3111"/>
    <lineage>
        <taxon>Eukaryota</taxon>
        <taxon>Viridiplantae</taxon>
        <taxon>Chlorophyta</taxon>
        <taxon>core chlorophytes</taxon>
        <taxon>Trebouxiophyceae</taxon>
        <taxon>Chlorellales</taxon>
        <taxon>Chlorellaceae</taxon>
        <taxon>Prototheca</taxon>
    </lineage>
</organism>
<dbReference type="SUPFAM" id="SSF46565">
    <property type="entry name" value="Chaperone J-domain"/>
    <property type="match status" value="1"/>
</dbReference>
<proteinExistence type="predicted"/>
<dbReference type="Proteomes" id="UP001255856">
    <property type="component" value="Unassembled WGS sequence"/>
</dbReference>
<feature type="region of interest" description="Disordered" evidence="1">
    <location>
        <begin position="594"/>
        <end position="689"/>
    </location>
</feature>
<dbReference type="CDD" id="cd06257">
    <property type="entry name" value="DnaJ"/>
    <property type="match status" value="1"/>
</dbReference>
<feature type="region of interest" description="Disordered" evidence="1">
    <location>
        <begin position="2183"/>
        <end position="2210"/>
    </location>
</feature>
<dbReference type="PANTHER" id="PTHR36983">
    <property type="entry name" value="DNAJ HOMOLOG SUBFAMILY C MEMBER 13"/>
    <property type="match status" value="1"/>
</dbReference>
<dbReference type="GO" id="GO:0007032">
    <property type="term" value="P:endosome organization"/>
    <property type="evidence" value="ECO:0007669"/>
    <property type="project" value="InterPro"/>
</dbReference>
<dbReference type="SMART" id="SM00271">
    <property type="entry name" value="DnaJ"/>
    <property type="match status" value="1"/>
</dbReference>